<accession>A0AAE4Z9V5</accession>
<comment type="caution">
    <text evidence="1">The sequence shown here is derived from an EMBL/GenBank/DDBJ whole genome shotgun (WGS) entry which is preliminary data.</text>
</comment>
<reference evidence="1 2" key="1">
    <citation type="submission" date="2020-01" db="EMBL/GenBank/DDBJ databases">
        <title>Genomes assembled from Gulf of Kutch pelagic sediment metagenomes.</title>
        <authorList>
            <person name="Chandrashekar M."/>
            <person name="Mahajan M.S."/>
            <person name="Dave K.J."/>
            <person name="Vatsa P."/>
            <person name="Nathani N.M."/>
        </authorList>
    </citation>
    <scope>NUCLEOTIDE SEQUENCE [LARGE SCALE GENOMIC DNA]</scope>
    <source>
        <strain evidence="1">KS3-K002</strain>
    </source>
</reference>
<sequence>MFLLSKWYCDCVSDEGNAFVGYWARMRWGPLSIPYAAVLDKPRNRAAREQCVLRSCPPPTLRGDELRWDCRRLGVRARWRDHLPAISRVLLETAAGSITWRCHVPRARARIELAGAGQLSGLGYAELLTLSLKPWRLPFRQLRWGRFLSTEDALTWIEWDGEAPRQWVFHNGVELSGATVQSESVELPGDRGVLELRESVALREGRLAATALRPVPAAFLWLPAGIRKAHEVKWLARGTLTTGTRSSPGWAIHEVVRLR</sequence>
<gene>
    <name evidence="1" type="ORF">GWO12_09570</name>
</gene>
<dbReference type="EMBL" id="JAACAK010000072">
    <property type="protein sequence ID" value="NIR75342.1"/>
    <property type="molecule type" value="Genomic_DNA"/>
</dbReference>
<evidence type="ECO:0000313" key="2">
    <source>
        <dbReference type="Proteomes" id="UP000702544"/>
    </source>
</evidence>
<evidence type="ECO:0000313" key="1">
    <source>
        <dbReference type="EMBL" id="NIR75342.1"/>
    </source>
</evidence>
<protein>
    <submittedName>
        <fullName evidence="1">Uncharacterized protein</fullName>
    </submittedName>
</protein>
<dbReference type="Proteomes" id="UP000702544">
    <property type="component" value="Unassembled WGS sequence"/>
</dbReference>
<name>A0AAE4Z9V5_9BACT</name>
<proteinExistence type="predicted"/>
<dbReference type="AlphaFoldDB" id="A0AAE4Z9V5"/>
<organism evidence="1 2">
    <name type="scientific">Candidatus Kutchimonas denitrificans</name>
    <dbReference type="NCBI Taxonomy" id="3056748"/>
    <lineage>
        <taxon>Bacteria</taxon>
        <taxon>Pseudomonadati</taxon>
        <taxon>Gemmatimonadota</taxon>
        <taxon>Gemmatimonadia</taxon>
        <taxon>Candidatus Palauibacterales</taxon>
        <taxon>Candidatus Palauibacteraceae</taxon>
        <taxon>Candidatus Kutchimonas</taxon>
    </lineage>
</organism>